<dbReference type="EMBL" id="QYUP01000061">
    <property type="protein sequence ID" value="RJG22245.1"/>
    <property type="molecule type" value="Genomic_DNA"/>
</dbReference>
<evidence type="ECO:0000256" key="1">
    <source>
        <dbReference type="SAM" id="SignalP"/>
    </source>
</evidence>
<feature type="signal peptide" evidence="1">
    <location>
        <begin position="1"/>
        <end position="22"/>
    </location>
</feature>
<dbReference type="OrthoDB" id="5786382at2"/>
<dbReference type="RefSeq" id="WP_119809873.1">
    <property type="nucleotide sequence ID" value="NZ_QYUP01000061.1"/>
</dbReference>
<evidence type="ECO:0000313" key="2">
    <source>
        <dbReference type="EMBL" id="RJG22245.1"/>
    </source>
</evidence>
<comment type="caution">
    <text evidence="2">The sequence shown here is derived from an EMBL/GenBank/DDBJ whole genome shotgun (WGS) entry which is preliminary data.</text>
</comment>
<keyword evidence="1" id="KW-0732">Signal</keyword>
<organism evidence="2 3">
    <name type="scientific">Massilia cavernae</name>
    <dbReference type="NCBI Taxonomy" id="2320864"/>
    <lineage>
        <taxon>Bacteria</taxon>
        <taxon>Pseudomonadati</taxon>
        <taxon>Pseudomonadota</taxon>
        <taxon>Betaproteobacteria</taxon>
        <taxon>Burkholderiales</taxon>
        <taxon>Oxalobacteraceae</taxon>
        <taxon>Telluria group</taxon>
        <taxon>Massilia</taxon>
    </lineage>
</organism>
<sequence>MNLHCCIATGLCAALVVPWAHAAEPGIYPPADAVDANTVYSALALLADKLPAAAKDDAGGFGAPAPALLLDDARGGDGGIASDTRLSGTASGNAATNVATGANIIQSGSFVNASGVPIVIQNSGANVLIQNATVINLQLK</sequence>
<accession>A0A418Y5T9</accession>
<dbReference type="AlphaFoldDB" id="A0A418Y5T9"/>
<gene>
    <name evidence="2" type="ORF">D3872_05695</name>
</gene>
<proteinExistence type="predicted"/>
<feature type="chain" id="PRO_5019197158" evidence="1">
    <location>
        <begin position="23"/>
        <end position="140"/>
    </location>
</feature>
<evidence type="ECO:0000313" key="3">
    <source>
        <dbReference type="Proteomes" id="UP000284006"/>
    </source>
</evidence>
<protein>
    <submittedName>
        <fullName evidence="2">Uncharacterized protein</fullName>
    </submittedName>
</protein>
<keyword evidence="3" id="KW-1185">Reference proteome</keyword>
<dbReference type="Proteomes" id="UP000284006">
    <property type="component" value="Unassembled WGS sequence"/>
</dbReference>
<reference evidence="2 3" key="1">
    <citation type="submission" date="2018-09" db="EMBL/GenBank/DDBJ databases">
        <authorList>
            <person name="Zhu H."/>
        </authorList>
    </citation>
    <scope>NUCLEOTIDE SEQUENCE [LARGE SCALE GENOMIC DNA]</scope>
    <source>
        <strain evidence="2 3">K1S02-61</strain>
    </source>
</reference>
<name>A0A418Y5T9_9BURK</name>